<sequence length="302" mass="32093">MGDMRGRNVLVTGSTGGIGRQTARRLAEMGARVLLVGRDPGRAAEAARELRRGTGAPAEALTADVTRRTDLLELAERAADRCDGRLHVLVNNAGAVRELRELTEDGVEATFAANVLAPFTLTRALLPALRASGAGRVVNLAGGVPIGRIALDRLQGERRYTALSHYNQTKLALMAMSRVLAERLAPEGVTVNVAYPGHAYTEMNRGLTAAAYPAPVRPAVPLLRRLMPVLYGGAALVRASDSSVYLACDDGVAAVTGGYFDQRRRRVRWPRGTADPRVRAEVWRLCAELAPVESGPGAAAGA</sequence>
<evidence type="ECO:0000313" key="5">
    <source>
        <dbReference type="Proteomes" id="UP000237846"/>
    </source>
</evidence>
<evidence type="ECO:0000256" key="2">
    <source>
        <dbReference type="RuleBase" id="RU000363"/>
    </source>
</evidence>
<dbReference type="GO" id="GO:0016491">
    <property type="term" value="F:oxidoreductase activity"/>
    <property type="evidence" value="ECO:0007669"/>
    <property type="project" value="UniProtKB-KW"/>
</dbReference>
<dbReference type="PANTHER" id="PTHR43157">
    <property type="entry name" value="PHOSPHATIDYLINOSITOL-GLYCAN BIOSYNTHESIS CLASS F PROTEIN-RELATED"/>
    <property type="match status" value="1"/>
</dbReference>
<gene>
    <name evidence="4" type="ORF">CLV72_101130</name>
</gene>
<keyword evidence="1" id="KW-0560">Oxidoreductase</keyword>
<dbReference type="PRINTS" id="PR00081">
    <property type="entry name" value="GDHRDH"/>
</dbReference>
<protein>
    <submittedName>
        <fullName evidence="4">Short-subunit dehydrogenase</fullName>
    </submittedName>
</protein>
<dbReference type="EMBL" id="PVZC01000001">
    <property type="protein sequence ID" value="PRY01548.1"/>
    <property type="molecule type" value="Genomic_DNA"/>
</dbReference>
<accession>A0A2T0QCC2</accession>
<evidence type="ECO:0000259" key="3">
    <source>
        <dbReference type="SMART" id="SM00822"/>
    </source>
</evidence>
<dbReference type="AlphaFoldDB" id="A0A2T0QCC2"/>
<comment type="caution">
    <text evidence="4">The sequence shown here is derived from an EMBL/GenBank/DDBJ whole genome shotgun (WGS) entry which is preliminary data.</text>
</comment>
<dbReference type="PRINTS" id="PR00080">
    <property type="entry name" value="SDRFAMILY"/>
</dbReference>
<proteinExistence type="inferred from homology"/>
<dbReference type="Pfam" id="PF00106">
    <property type="entry name" value="adh_short"/>
    <property type="match status" value="1"/>
</dbReference>
<dbReference type="SUPFAM" id="SSF51735">
    <property type="entry name" value="NAD(P)-binding Rossmann-fold domains"/>
    <property type="match status" value="1"/>
</dbReference>
<dbReference type="InterPro" id="IPR057326">
    <property type="entry name" value="KR_dom"/>
</dbReference>
<evidence type="ECO:0000313" key="4">
    <source>
        <dbReference type="EMBL" id="PRY01548.1"/>
    </source>
</evidence>
<dbReference type="Proteomes" id="UP000237846">
    <property type="component" value="Unassembled WGS sequence"/>
</dbReference>
<keyword evidence="5" id="KW-1185">Reference proteome</keyword>
<dbReference type="PANTHER" id="PTHR43157:SF31">
    <property type="entry name" value="PHOSPHATIDYLINOSITOL-GLYCAN BIOSYNTHESIS CLASS F PROTEIN"/>
    <property type="match status" value="1"/>
</dbReference>
<dbReference type="InterPro" id="IPR002347">
    <property type="entry name" value="SDR_fam"/>
</dbReference>
<dbReference type="SMART" id="SM00822">
    <property type="entry name" value="PKS_KR"/>
    <property type="match status" value="1"/>
</dbReference>
<feature type="domain" description="Ketoreductase" evidence="3">
    <location>
        <begin position="7"/>
        <end position="144"/>
    </location>
</feature>
<comment type="similarity">
    <text evidence="2">Belongs to the short-chain dehydrogenases/reductases (SDR) family.</text>
</comment>
<name>A0A2T0QCC2_9ACTN</name>
<dbReference type="Gene3D" id="3.40.50.720">
    <property type="entry name" value="NAD(P)-binding Rossmann-like Domain"/>
    <property type="match status" value="1"/>
</dbReference>
<dbReference type="InterPro" id="IPR036291">
    <property type="entry name" value="NAD(P)-bd_dom_sf"/>
</dbReference>
<dbReference type="RefSeq" id="WP_211302644.1">
    <property type="nucleotide sequence ID" value="NZ_PVZC01000001.1"/>
</dbReference>
<evidence type="ECO:0000256" key="1">
    <source>
        <dbReference type="ARBA" id="ARBA00023002"/>
    </source>
</evidence>
<reference evidence="4 5" key="1">
    <citation type="submission" date="2018-03" db="EMBL/GenBank/DDBJ databases">
        <title>Genomic Encyclopedia of Archaeal and Bacterial Type Strains, Phase II (KMG-II): from individual species to whole genera.</title>
        <authorList>
            <person name="Goeker M."/>
        </authorList>
    </citation>
    <scope>NUCLEOTIDE SEQUENCE [LARGE SCALE GENOMIC DNA]</scope>
    <source>
        <strain evidence="4 5">DSM 45601</strain>
    </source>
</reference>
<organism evidence="4 5">
    <name type="scientific">Allonocardiopsis opalescens</name>
    <dbReference type="NCBI Taxonomy" id="1144618"/>
    <lineage>
        <taxon>Bacteria</taxon>
        <taxon>Bacillati</taxon>
        <taxon>Actinomycetota</taxon>
        <taxon>Actinomycetes</taxon>
        <taxon>Streptosporangiales</taxon>
        <taxon>Allonocardiopsis</taxon>
    </lineage>
</organism>